<evidence type="ECO:0000313" key="4">
    <source>
        <dbReference type="EMBL" id="WHT96070.1"/>
    </source>
</evidence>
<feature type="region of interest" description="Disordered" evidence="2">
    <location>
        <begin position="1"/>
        <end position="62"/>
    </location>
</feature>
<feature type="domain" description="ProQ/FinO" evidence="3">
    <location>
        <begin position="80"/>
        <end position="194"/>
    </location>
</feature>
<gene>
    <name evidence="4" type="ORF">KOF27_21950</name>
</gene>
<dbReference type="InterPro" id="IPR016103">
    <property type="entry name" value="ProQ/FinO"/>
</dbReference>
<name>A0AAJ6FXX6_PRORE</name>
<dbReference type="GO" id="GO:0003723">
    <property type="term" value="F:RNA binding"/>
    <property type="evidence" value="ECO:0007669"/>
    <property type="project" value="UniProtKB-KW"/>
</dbReference>
<evidence type="ECO:0000256" key="2">
    <source>
        <dbReference type="SAM" id="MobiDB-lite"/>
    </source>
</evidence>
<dbReference type="Proteomes" id="UP000682358">
    <property type="component" value="Plasmid p15628B_125"/>
</dbReference>
<evidence type="ECO:0000256" key="1">
    <source>
        <dbReference type="ARBA" id="ARBA00022884"/>
    </source>
</evidence>
<keyword evidence="1" id="KW-0694">RNA-binding</keyword>
<sequence>MEHKTLTLKRPTIEKESESTEPVIQRRRKQVVINTQRKPNKPTKTTPTTSPKKVTPPPAKKKDTFVPLLEKKVIPPTQPKQHLPLEEAIANLSEYWPHLFPNGQLRPMAVGIRETLFADKKVRELPISTKKLKRSLAAISHSVKYRTTIMPGAARYDKDGQPNGTVTELDVADTLKRIQKLAKQQSRIAWQRHPIPRLSLKKRIVGWVN</sequence>
<protein>
    <submittedName>
        <fullName evidence="4">ProQ/FINO family protein</fullName>
    </submittedName>
</protein>
<dbReference type="InterPro" id="IPR036442">
    <property type="entry name" value="ProQ/FinO_sf"/>
</dbReference>
<dbReference type="EMBL" id="CP123374">
    <property type="protein sequence ID" value="WHT96070.1"/>
    <property type="molecule type" value="Genomic_DNA"/>
</dbReference>
<accession>A0AAJ6FXX6</accession>
<dbReference type="SMART" id="SM00945">
    <property type="entry name" value="ProQ"/>
    <property type="match status" value="1"/>
</dbReference>
<evidence type="ECO:0000313" key="5">
    <source>
        <dbReference type="Proteomes" id="UP000682358"/>
    </source>
</evidence>
<feature type="compositionally biased region" description="Basic and acidic residues" evidence="2">
    <location>
        <begin position="1"/>
        <end position="18"/>
    </location>
</feature>
<dbReference type="Pfam" id="PF04352">
    <property type="entry name" value="ProQ"/>
    <property type="match status" value="1"/>
</dbReference>
<feature type="compositionally biased region" description="Low complexity" evidence="2">
    <location>
        <begin position="42"/>
        <end position="53"/>
    </location>
</feature>
<geneLocation type="plasmid" evidence="4 5">
    <name>p15628B_125</name>
</geneLocation>
<reference evidence="4" key="1">
    <citation type="submission" date="2023-04" db="EMBL/GenBank/DDBJ databases">
        <title>Co-integrate Col3M blaNDM-1-harbouring plasmids in clinical Providencia rettgeri isolates from Argentina.</title>
        <authorList>
            <person name="de Belder D."/>
            <person name="Martino F."/>
            <person name="Tijet N."/>
            <person name="Melano R.G."/>
            <person name="Faccone D."/>
            <person name="de Mendieta J.M."/>
            <person name="Rapoport M."/>
            <person name="Albornoz E."/>
            <person name="Petroni A."/>
            <person name="Tuduri E."/>
            <person name="Derdoy L."/>
            <person name="Cogut S."/>
            <person name="Errecalde L."/>
            <person name="Pasteran F."/>
            <person name="Corso A."/>
            <person name="Gomez S.A."/>
        </authorList>
    </citation>
    <scope>NUCLEOTIDE SEQUENCE</scope>
    <source>
        <strain evidence="4">PreM15628</strain>
        <plasmid evidence="4">p15628B_125</plasmid>
    </source>
</reference>
<dbReference type="AlphaFoldDB" id="A0AAJ6FXX6"/>
<dbReference type="SUPFAM" id="SSF48657">
    <property type="entry name" value="FinO-like"/>
    <property type="match status" value="1"/>
</dbReference>
<evidence type="ECO:0000259" key="3">
    <source>
        <dbReference type="SMART" id="SM00945"/>
    </source>
</evidence>
<organism evidence="4 5">
    <name type="scientific">Providencia rettgeri</name>
    <dbReference type="NCBI Taxonomy" id="587"/>
    <lineage>
        <taxon>Bacteria</taxon>
        <taxon>Pseudomonadati</taxon>
        <taxon>Pseudomonadota</taxon>
        <taxon>Gammaproteobacteria</taxon>
        <taxon>Enterobacterales</taxon>
        <taxon>Morganellaceae</taxon>
        <taxon>Providencia</taxon>
    </lineage>
</organism>
<dbReference type="Gene3D" id="1.10.1710.10">
    <property type="entry name" value="ProQ/FinO domain"/>
    <property type="match status" value="1"/>
</dbReference>
<keyword evidence="4" id="KW-0614">Plasmid</keyword>
<proteinExistence type="predicted"/>